<evidence type="ECO:0000313" key="2">
    <source>
        <dbReference type="Proteomes" id="UP001226762"/>
    </source>
</evidence>
<reference evidence="1" key="2">
    <citation type="submission" date="2023-02" db="EMBL/GenBank/DDBJ databases">
        <title>'Rhodoalgimonas zhirmunskyi' gen. nov., isolated from a red alga.</title>
        <authorList>
            <person name="Nedashkovskaya O.I."/>
            <person name="Otstavnykh N.Y."/>
            <person name="Bystritskaya E.P."/>
            <person name="Balabanova L.A."/>
            <person name="Isaeva M.P."/>
        </authorList>
    </citation>
    <scope>NUCLEOTIDE SEQUENCE</scope>
    <source>
        <strain evidence="1">KCTC 52189</strain>
    </source>
</reference>
<dbReference type="Proteomes" id="UP001226762">
    <property type="component" value="Unassembled WGS sequence"/>
</dbReference>
<dbReference type="AlphaFoldDB" id="A0AAE3WIH7"/>
<organism evidence="1 2">
    <name type="scientific">Marimonas arenosa</name>
    <dbReference type="NCBI Taxonomy" id="1795305"/>
    <lineage>
        <taxon>Bacteria</taxon>
        <taxon>Pseudomonadati</taxon>
        <taxon>Pseudomonadota</taxon>
        <taxon>Alphaproteobacteria</taxon>
        <taxon>Rhodobacterales</taxon>
        <taxon>Paracoccaceae</taxon>
        <taxon>Marimonas</taxon>
    </lineage>
</organism>
<dbReference type="InterPro" id="IPR027417">
    <property type="entry name" value="P-loop_NTPase"/>
</dbReference>
<name>A0AAE3WIH7_9RHOB</name>
<proteinExistence type="predicted"/>
<accession>A0AAE3WIH7</accession>
<dbReference type="Gene3D" id="3.40.50.300">
    <property type="entry name" value="P-loop containing nucleotide triphosphate hydrolases"/>
    <property type="match status" value="1"/>
</dbReference>
<dbReference type="RefSeq" id="WP_306737584.1">
    <property type="nucleotide sequence ID" value="NZ_JANHAX010000008.1"/>
</dbReference>
<dbReference type="EMBL" id="JANHAX010000008">
    <property type="protein sequence ID" value="MDQ2092275.1"/>
    <property type="molecule type" value="Genomic_DNA"/>
</dbReference>
<protein>
    <submittedName>
        <fullName evidence="1">Sulfotransferase domain-containing protein</fullName>
    </submittedName>
</protein>
<gene>
    <name evidence="1" type="ORF">NO357_20410</name>
</gene>
<sequence>MRKEIFIHVGAGKTGTTALQAFFFANESRFTQKGVHFPQIGRVVSNAQLTHHGLSWHGVHRTETPADTHAMWRDIAATDSPRIVITSEYLHSSIAASNGPAFFKEIARILAPHDVRIVFYLRRQSQWLQSAYAQWVKVNLLSKPFPDFVRDFNKNPVDQVFLFAGIFGAENMIVRPYERGQFDGGNIQRDFCAAIGIDWDDAFVLPEGNPNPRLTGDALELKRQMNSLAESPDELRAIQRDLQAYSDHVNQDSRSTFVAHAMLDPAEAQRIETENAPKYARIARDLLGRVDGVLFRDPLPKALSGSAASQAPVSTDQVQLYMLMQMHQRLERLRRRIGKLNN</sequence>
<dbReference type="SUPFAM" id="SSF52540">
    <property type="entry name" value="P-loop containing nucleoside triphosphate hydrolases"/>
    <property type="match status" value="1"/>
</dbReference>
<comment type="caution">
    <text evidence="1">The sequence shown here is derived from an EMBL/GenBank/DDBJ whole genome shotgun (WGS) entry which is preliminary data.</text>
</comment>
<reference evidence="1" key="1">
    <citation type="submission" date="2022-07" db="EMBL/GenBank/DDBJ databases">
        <authorList>
            <person name="Otstavnykh N."/>
            <person name="Isaeva M."/>
            <person name="Bystritskaya E."/>
        </authorList>
    </citation>
    <scope>NUCLEOTIDE SEQUENCE</scope>
    <source>
        <strain evidence="1">KCTC 52189</strain>
    </source>
</reference>
<keyword evidence="2" id="KW-1185">Reference proteome</keyword>
<evidence type="ECO:0000313" key="1">
    <source>
        <dbReference type="EMBL" id="MDQ2092275.1"/>
    </source>
</evidence>